<proteinExistence type="predicted"/>
<dbReference type="Proteomes" id="UP000218896">
    <property type="component" value="Unassembled WGS sequence"/>
</dbReference>
<keyword evidence="2" id="KW-1185">Reference proteome</keyword>
<reference evidence="1 2" key="1">
    <citation type="submission" date="2017-08" db="EMBL/GenBank/DDBJ databases">
        <title>Halovibrio sewagensis sp. nov., isolated from wastewater of high salinity.</title>
        <authorList>
            <person name="Dong X."/>
            <person name="Zhang G."/>
        </authorList>
    </citation>
    <scope>NUCLEOTIDE SEQUENCE [LARGE SCALE GENOMIC DNA]</scope>
    <source>
        <strain evidence="1 2">YL5-2</strain>
    </source>
</reference>
<dbReference type="AlphaFoldDB" id="A0A2A2F7I2"/>
<dbReference type="EMBL" id="NSKD01000003">
    <property type="protein sequence ID" value="PAU80493.1"/>
    <property type="molecule type" value="Genomic_DNA"/>
</dbReference>
<name>A0A2A2F7I2_9GAMM</name>
<gene>
    <name evidence="1" type="ORF">CK501_08605</name>
</gene>
<protein>
    <submittedName>
        <fullName evidence="1">Uncharacterized protein</fullName>
    </submittedName>
</protein>
<dbReference type="OrthoDB" id="6184045at2"/>
<sequence length="79" mass="9263">MTILNLLLGGILLVLLGAVAWELHRQEQLVQRLEQYAAHERRPKHGRVIHSNYEEPIMPAFETLPRKIFEQITGRRDNH</sequence>
<organism evidence="1 2">
    <name type="scientific">Halovibrio salipaludis</name>
    <dbReference type="NCBI Taxonomy" id="2032626"/>
    <lineage>
        <taxon>Bacteria</taxon>
        <taxon>Pseudomonadati</taxon>
        <taxon>Pseudomonadota</taxon>
        <taxon>Gammaproteobacteria</taxon>
        <taxon>Oceanospirillales</taxon>
        <taxon>Halomonadaceae</taxon>
        <taxon>Halovibrio</taxon>
    </lineage>
</organism>
<evidence type="ECO:0000313" key="1">
    <source>
        <dbReference type="EMBL" id="PAU80493.1"/>
    </source>
</evidence>
<accession>A0A2A2F7I2</accession>
<comment type="caution">
    <text evidence="1">The sequence shown here is derived from an EMBL/GenBank/DDBJ whole genome shotgun (WGS) entry which is preliminary data.</text>
</comment>
<evidence type="ECO:0000313" key="2">
    <source>
        <dbReference type="Proteomes" id="UP000218896"/>
    </source>
</evidence>
<dbReference type="RefSeq" id="WP_095617333.1">
    <property type="nucleotide sequence ID" value="NZ_NSKD01000003.1"/>
</dbReference>